<keyword evidence="7 10" id="KW-0546">Nucleotide metabolism</keyword>
<keyword evidence="13" id="KW-1185">Reference proteome</keyword>
<dbReference type="Proteomes" id="UP001198242">
    <property type="component" value="Unassembled WGS sequence"/>
</dbReference>
<evidence type="ECO:0000256" key="9">
    <source>
        <dbReference type="ARBA" id="ARBA00052017"/>
    </source>
</evidence>
<feature type="binding site" evidence="10">
    <location>
        <position position="40"/>
    </location>
    <ligand>
        <name>Mg(2+)</name>
        <dbReference type="ChEBI" id="CHEBI:18420"/>
    </ligand>
</feature>
<name>A0AAE3DYK1_9FIRM</name>
<comment type="catalytic activity">
    <reaction evidence="9 10">
        <text>XTP + H2O = XMP + diphosphate + H(+)</text>
        <dbReference type="Rhea" id="RHEA:28610"/>
        <dbReference type="ChEBI" id="CHEBI:15377"/>
        <dbReference type="ChEBI" id="CHEBI:15378"/>
        <dbReference type="ChEBI" id="CHEBI:33019"/>
        <dbReference type="ChEBI" id="CHEBI:57464"/>
        <dbReference type="ChEBI" id="CHEBI:61314"/>
        <dbReference type="EC" id="3.6.1.66"/>
    </reaction>
</comment>
<dbReference type="GO" id="GO:0009117">
    <property type="term" value="P:nucleotide metabolic process"/>
    <property type="evidence" value="ECO:0007669"/>
    <property type="project" value="UniProtKB-KW"/>
</dbReference>
<dbReference type="Gene3D" id="3.90.950.10">
    <property type="match status" value="1"/>
</dbReference>
<dbReference type="PANTHER" id="PTHR11067:SF9">
    <property type="entry name" value="INOSINE TRIPHOSPHATE PYROPHOSPHATASE"/>
    <property type="match status" value="1"/>
</dbReference>
<keyword evidence="5 10" id="KW-0378">Hydrolase</keyword>
<dbReference type="NCBIfam" id="NF011397">
    <property type="entry name" value="PRK14822.1"/>
    <property type="match status" value="1"/>
</dbReference>
<feature type="binding site" evidence="10">
    <location>
        <begin position="178"/>
        <end position="179"/>
    </location>
    <ligand>
        <name>substrate</name>
    </ligand>
</feature>
<evidence type="ECO:0000256" key="3">
    <source>
        <dbReference type="ARBA" id="ARBA00022723"/>
    </source>
</evidence>
<evidence type="ECO:0000256" key="11">
    <source>
        <dbReference type="RuleBase" id="RU003781"/>
    </source>
</evidence>
<dbReference type="CDD" id="cd00515">
    <property type="entry name" value="HAM1"/>
    <property type="match status" value="1"/>
</dbReference>
<evidence type="ECO:0000256" key="8">
    <source>
        <dbReference type="ARBA" id="ARBA00051875"/>
    </source>
</evidence>
<protein>
    <recommendedName>
        <fullName evidence="10">dITP/XTP pyrophosphatase</fullName>
        <ecNumber evidence="10">3.6.1.66</ecNumber>
    </recommendedName>
    <alternativeName>
        <fullName evidence="10">Non-canonical purine NTP pyrophosphatase</fullName>
    </alternativeName>
    <alternativeName>
        <fullName evidence="10">Non-standard purine NTP pyrophosphatase</fullName>
    </alternativeName>
    <alternativeName>
        <fullName evidence="10">Nucleoside-triphosphate diphosphatase</fullName>
    </alternativeName>
    <alternativeName>
        <fullName evidence="10">Nucleoside-triphosphate pyrophosphatase</fullName>
        <shortName evidence="10">NTPase</shortName>
    </alternativeName>
</protein>
<comment type="function">
    <text evidence="10">Pyrophosphatase that catalyzes the hydrolysis of nucleoside triphosphates to their monophosphate derivatives, with a high preference for the non-canonical purine nucleotides XTP (xanthosine triphosphate), dITP (deoxyinosine triphosphate) and ITP. Seems to function as a house-cleaning enzyme that removes non-canonical purine nucleotides from the nucleotide pool, thus preventing their incorporation into DNA/RNA and avoiding chromosomal lesions.</text>
</comment>
<comment type="cofactor">
    <cofactor evidence="10">
        <name>Mg(2+)</name>
        <dbReference type="ChEBI" id="CHEBI:18420"/>
    </cofactor>
    <text evidence="10">Binds 1 Mg(2+) ion per subunit.</text>
</comment>
<keyword evidence="3 10" id="KW-0479">Metal-binding</keyword>
<comment type="catalytic activity">
    <reaction evidence="8 10">
        <text>dITP + H2O = dIMP + diphosphate + H(+)</text>
        <dbReference type="Rhea" id="RHEA:28342"/>
        <dbReference type="ChEBI" id="CHEBI:15377"/>
        <dbReference type="ChEBI" id="CHEBI:15378"/>
        <dbReference type="ChEBI" id="CHEBI:33019"/>
        <dbReference type="ChEBI" id="CHEBI:61194"/>
        <dbReference type="ChEBI" id="CHEBI:61382"/>
        <dbReference type="EC" id="3.6.1.66"/>
    </reaction>
</comment>
<dbReference type="GO" id="GO:0035870">
    <property type="term" value="F:dITP diphosphatase activity"/>
    <property type="evidence" value="ECO:0007669"/>
    <property type="project" value="UniProtKB-UniRule"/>
</dbReference>
<dbReference type="InterPro" id="IPR029001">
    <property type="entry name" value="ITPase-like_fam"/>
</dbReference>
<dbReference type="InterPro" id="IPR020922">
    <property type="entry name" value="dITP/XTP_pyrophosphatase"/>
</dbReference>
<dbReference type="EC" id="3.6.1.66" evidence="10"/>
<keyword evidence="6 10" id="KW-0460">Magnesium</keyword>
<dbReference type="RefSeq" id="WP_308456224.1">
    <property type="nucleotide sequence ID" value="NZ_JAJEQM010000006.1"/>
</dbReference>
<evidence type="ECO:0000256" key="1">
    <source>
        <dbReference type="ARBA" id="ARBA00008023"/>
    </source>
</evidence>
<dbReference type="AlphaFoldDB" id="A0AAE3DYK1"/>
<comment type="caution">
    <text evidence="12">The sequence shown here is derived from an EMBL/GenBank/DDBJ whole genome shotgun (WGS) entry which is preliminary data.</text>
</comment>
<feature type="binding site" evidence="10">
    <location>
        <begin position="150"/>
        <end position="153"/>
    </location>
    <ligand>
        <name>substrate</name>
    </ligand>
</feature>
<dbReference type="GO" id="GO:0046872">
    <property type="term" value="F:metal ion binding"/>
    <property type="evidence" value="ECO:0007669"/>
    <property type="project" value="UniProtKB-KW"/>
</dbReference>
<sequence>MKVIAATKNKGKIREMQEILAPLDIGIVSQQELGFDVDAEETGDTFVKNALIKARAVAMVCDYPILADDSGICVEALGGAPGVRSARYAGDNATDEDRINKLLTELGDNENRRAKFVMSVAFIMPDGTEITAEGEVKGTITKEPKGENGFGYDPIFLSDELGKTFAESSDEEKNSISHRGRALKNLYDKLKKMN</sequence>
<dbReference type="GO" id="GO:0005829">
    <property type="term" value="C:cytosol"/>
    <property type="evidence" value="ECO:0007669"/>
    <property type="project" value="TreeGrafter"/>
</dbReference>
<comment type="subunit">
    <text evidence="2 10">Homodimer.</text>
</comment>
<dbReference type="SUPFAM" id="SSF52972">
    <property type="entry name" value="ITPase-like"/>
    <property type="match status" value="1"/>
</dbReference>
<dbReference type="GO" id="GO:0000166">
    <property type="term" value="F:nucleotide binding"/>
    <property type="evidence" value="ECO:0007669"/>
    <property type="project" value="UniProtKB-KW"/>
</dbReference>
<organism evidence="12 13">
    <name type="scientific">Hominilimicola fabiformis</name>
    <dbReference type="NCBI Taxonomy" id="2885356"/>
    <lineage>
        <taxon>Bacteria</taxon>
        <taxon>Bacillati</taxon>
        <taxon>Bacillota</taxon>
        <taxon>Clostridia</taxon>
        <taxon>Eubacteriales</taxon>
        <taxon>Oscillospiraceae</taxon>
        <taxon>Hominilimicola</taxon>
    </lineage>
</organism>
<dbReference type="PANTHER" id="PTHR11067">
    <property type="entry name" value="INOSINE TRIPHOSPHATE PYROPHOSPHATASE/HAM1 PROTEIN"/>
    <property type="match status" value="1"/>
</dbReference>
<gene>
    <name evidence="12" type="ORF">LKE05_05800</name>
</gene>
<evidence type="ECO:0000313" key="13">
    <source>
        <dbReference type="Proteomes" id="UP001198242"/>
    </source>
</evidence>
<comment type="similarity">
    <text evidence="1 10 11">Belongs to the HAM1 NTPase family.</text>
</comment>
<dbReference type="FunFam" id="3.90.950.10:FF:000001">
    <property type="entry name" value="dITP/XTP pyrophosphatase"/>
    <property type="match status" value="1"/>
</dbReference>
<reference evidence="12 13" key="1">
    <citation type="submission" date="2021-10" db="EMBL/GenBank/DDBJ databases">
        <title>Anaerobic single-cell dispensing facilitates the cultivation of human gut bacteria.</title>
        <authorList>
            <person name="Afrizal A."/>
        </authorList>
    </citation>
    <scope>NUCLEOTIDE SEQUENCE [LARGE SCALE GENOMIC DNA]</scope>
    <source>
        <strain evidence="12 13">CLA-AA-H232</strain>
    </source>
</reference>
<dbReference type="Pfam" id="PF01725">
    <property type="entry name" value="Ham1p_like"/>
    <property type="match status" value="1"/>
</dbReference>
<feature type="binding site" evidence="10">
    <location>
        <position position="69"/>
    </location>
    <ligand>
        <name>Mg(2+)</name>
        <dbReference type="ChEBI" id="CHEBI:18420"/>
    </ligand>
</feature>
<proteinExistence type="inferred from homology"/>
<evidence type="ECO:0000256" key="2">
    <source>
        <dbReference type="ARBA" id="ARBA00011738"/>
    </source>
</evidence>
<dbReference type="HAMAP" id="MF_01405">
    <property type="entry name" value="Non_canon_purine_NTPase"/>
    <property type="match status" value="1"/>
</dbReference>
<feature type="binding site" evidence="10">
    <location>
        <position position="70"/>
    </location>
    <ligand>
        <name>substrate</name>
    </ligand>
</feature>
<keyword evidence="4 10" id="KW-0547">Nucleotide-binding</keyword>
<evidence type="ECO:0000256" key="5">
    <source>
        <dbReference type="ARBA" id="ARBA00022801"/>
    </source>
</evidence>
<dbReference type="EMBL" id="JAJEQM010000006">
    <property type="protein sequence ID" value="MCC2210304.1"/>
    <property type="molecule type" value="Genomic_DNA"/>
</dbReference>
<evidence type="ECO:0000256" key="7">
    <source>
        <dbReference type="ARBA" id="ARBA00023080"/>
    </source>
</evidence>
<evidence type="ECO:0000256" key="10">
    <source>
        <dbReference type="HAMAP-Rule" id="MF_01405"/>
    </source>
</evidence>
<feature type="binding site" evidence="10">
    <location>
        <begin position="7"/>
        <end position="12"/>
    </location>
    <ligand>
        <name>substrate</name>
    </ligand>
</feature>
<feature type="binding site" evidence="10">
    <location>
        <position position="173"/>
    </location>
    <ligand>
        <name>substrate</name>
    </ligand>
</feature>
<dbReference type="GO" id="GO:0017111">
    <property type="term" value="F:ribonucleoside triphosphate phosphatase activity"/>
    <property type="evidence" value="ECO:0007669"/>
    <property type="project" value="InterPro"/>
</dbReference>
<dbReference type="GO" id="GO:0009146">
    <property type="term" value="P:purine nucleoside triphosphate catabolic process"/>
    <property type="evidence" value="ECO:0007669"/>
    <property type="project" value="UniProtKB-UniRule"/>
</dbReference>
<dbReference type="GO" id="GO:0036222">
    <property type="term" value="F:XTP diphosphatase activity"/>
    <property type="evidence" value="ECO:0007669"/>
    <property type="project" value="UniProtKB-UniRule"/>
</dbReference>
<feature type="active site" description="Proton acceptor" evidence="10">
    <location>
        <position position="69"/>
    </location>
</feature>
<dbReference type="InterPro" id="IPR002637">
    <property type="entry name" value="RdgB/HAM1"/>
</dbReference>
<evidence type="ECO:0000313" key="12">
    <source>
        <dbReference type="EMBL" id="MCC2210304.1"/>
    </source>
</evidence>
<evidence type="ECO:0000256" key="4">
    <source>
        <dbReference type="ARBA" id="ARBA00022741"/>
    </source>
</evidence>
<comment type="catalytic activity">
    <reaction evidence="10">
        <text>ITP + H2O = IMP + diphosphate + H(+)</text>
        <dbReference type="Rhea" id="RHEA:29399"/>
        <dbReference type="ChEBI" id="CHEBI:15377"/>
        <dbReference type="ChEBI" id="CHEBI:15378"/>
        <dbReference type="ChEBI" id="CHEBI:33019"/>
        <dbReference type="ChEBI" id="CHEBI:58053"/>
        <dbReference type="ChEBI" id="CHEBI:61402"/>
        <dbReference type="EC" id="3.6.1.66"/>
    </reaction>
</comment>
<dbReference type="NCBIfam" id="TIGR00042">
    <property type="entry name" value="RdgB/HAM1 family non-canonical purine NTP pyrophosphatase"/>
    <property type="match status" value="1"/>
</dbReference>
<accession>A0AAE3DYK1</accession>
<evidence type="ECO:0000256" key="6">
    <source>
        <dbReference type="ARBA" id="ARBA00022842"/>
    </source>
</evidence>
<dbReference type="GO" id="GO:0036220">
    <property type="term" value="F:ITP diphosphatase activity"/>
    <property type="evidence" value="ECO:0007669"/>
    <property type="project" value="UniProtKB-UniRule"/>
</dbReference>